<dbReference type="GO" id="GO:0022857">
    <property type="term" value="F:transmembrane transporter activity"/>
    <property type="evidence" value="ECO:0007669"/>
    <property type="project" value="InterPro"/>
</dbReference>
<feature type="transmembrane region" description="Helical" evidence="10">
    <location>
        <begin position="864"/>
        <end position="887"/>
    </location>
</feature>
<dbReference type="AlphaFoldDB" id="A0A7M7G032"/>
<dbReference type="FunFam" id="1.20.1250.20:FF:000055">
    <property type="entry name" value="Facilitated trehalose transporter Tret1-2 homolog"/>
    <property type="match status" value="1"/>
</dbReference>
<feature type="transmembrane region" description="Helical" evidence="10">
    <location>
        <begin position="316"/>
        <end position="338"/>
    </location>
</feature>
<evidence type="ECO:0000256" key="4">
    <source>
        <dbReference type="ARBA" id="ARBA00022597"/>
    </source>
</evidence>
<keyword evidence="5 10" id="KW-0812">Transmembrane</keyword>
<keyword evidence="3" id="KW-1003">Cell membrane</keyword>
<evidence type="ECO:0000256" key="9">
    <source>
        <dbReference type="ARBA" id="ARBA00024348"/>
    </source>
</evidence>
<feature type="transmembrane region" description="Helical" evidence="10">
    <location>
        <begin position="415"/>
        <end position="437"/>
    </location>
</feature>
<comment type="subcellular location">
    <subcellularLocation>
        <location evidence="1">Cell membrane</location>
        <topology evidence="1">Multi-pass membrane protein</topology>
    </subcellularLocation>
</comment>
<feature type="transmembrane region" description="Helical" evidence="10">
    <location>
        <begin position="561"/>
        <end position="582"/>
    </location>
</feature>
<feature type="transmembrane region" description="Helical" evidence="10">
    <location>
        <begin position="87"/>
        <end position="107"/>
    </location>
</feature>
<evidence type="ECO:0000256" key="3">
    <source>
        <dbReference type="ARBA" id="ARBA00022475"/>
    </source>
</evidence>
<dbReference type="InterPro" id="IPR036259">
    <property type="entry name" value="MFS_trans_sf"/>
</dbReference>
<keyword evidence="2" id="KW-0813">Transport</keyword>
<feature type="transmembrane region" description="Helical" evidence="10">
    <location>
        <begin position="253"/>
        <end position="278"/>
    </location>
</feature>
<keyword evidence="8" id="KW-0325">Glycoprotein</keyword>
<gene>
    <name evidence="14" type="primary">LOC726505</name>
</gene>
<proteinExistence type="inferred from homology"/>
<keyword evidence="4" id="KW-0762">Sugar transport</keyword>
<feature type="transmembrane region" description="Helical" evidence="10">
    <location>
        <begin position="830"/>
        <end position="852"/>
    </location>
</feature>
<dbReference type="FunFam" id="1.20.1250.20:FF:000218">
    <property type="entry name" value="facilitated trehalose transporter Tret1"/>
    <property type="match status" value="1"/>
</dbReference>
<dbReference type="KEGG" id="ame:726505"/>
<name>A0A7M7G032_APIME</name>
<feature type="transmembrane region" description="Helical" evidence="10">
    <location>
        <begin position="290"/>
        <end position="309"/>
    </location>
</feature>
<accession>A0A7M7G032</accession>
<keyword evidence="7 10" id="KW-0472">Membrane</keyword>
<feature type="transmembrane region" description="Helical" evidence="10">
    <location>
        <begin position="799"/>
        <end position="823"/>
    </location>
</feature>
<dbReference type="PRINTS" id="PR00171">
    <property type="entry name" value="SUGRTRNSPORT"/>
</dbReference>
<reference evidence="14" key="2">
    <citation type="submission" date="2025-04" db="UniProtKB">
        <authorList>
            <consortium name="RefSeq"/>
        </authorList>
    </citation>
    <scope>IDENTIFICATION</scope>
    <source>
        <strain evidence="14">DH4</strain>
        <tissue evidence="14">Whole body</tissue>
    </source>
</reference>
<feature type="transmembrane region" description="Helical" evidence="10">
    <location>
        <begin position="765"/>
        <end position="787"/>
    </location>
</feature>
<evidence type="ECO:0000313" key="13">
    <source>
        <dbReference type="Proteomes" id="UP000005203"/>
    </source>
</evidence>
<feature type="transmembrane region" description="Helical" evidence="10">
    <location>
        <begin position="173"/>
        <end position="191"/>
    </location>
</feature>
<accession>A0A8B6XD83</accession>
<sequence length="905" mass="101270">MVHLFSIRLTIIMKKIYLAVFASNVGMISYGLFFGWPSPSLSLLMQNNSSIPLTSQQATWVTSILTMGAAVGAVFCTYIINIIGRKLTLLFTTIPMIIGWMMIAFATSAWELIVGRFFCGISNGIGHMSATMYVGEISPAKIRGILTSSLIVAVKFGILIEWVIGPFLSLRDLALVSSSIPILFLVISISLPESPYHLMRHGKYQEGITSLMHLRGTMDVSKEAEIIEKYIKIDLANNTGLWELISISGNRKALIVVLGLIAIQQWSGSMAILSYAEIIFNETKNGLEGLTMILGGIQIICVAISTSVVDRYNRRTLLIFSASGVFISTFVIGLSFFLREMQLDISGIVWLPAIGTIFYIIMYAFGLGALPFTMMSEVFPTNVKALGNTIGMLCCYFCSTIVTFFYQLIAIQYGTYIAFWFFSFTTIVGIIFIYYCVPETRRKTLQEIQDQLHGYKLVAIVNMSNIKLYLVTFVVCLAQLNGGLFLGWTSPMIIDGLPFEITTSEASWLMSMFKLGMSFGCLVSIFIADFIGRKISILLAIIPTCLSWLLIVWNSTTMNLYIARFIGGVANGIIFTSGSMFVTEISPTNIRGALCSCFVLMDYCGNLLGYVIGSLGTVQQYSYVALSLALLQFVMFIWFPETPYYLLRQKKFEAAMDSLIFLRDSADISEEMDSIMVWDAGNKGTLSSIFNLISKSGGKKIIFISIGAMMLQAFSGSIILIGYQTIFENYNEELQEVYTSIILITMHLISSLVCISLVDRLGRRPLMITSTIGVSSFSFLLAIYFYAQENSIYSMDLQILPLIAILFYVVSISLGLAILPYVIINELFPIYAKVTCVSFCFYVNFMWSFIMLRVWNVVVLQYNAYSIAFLSISALNVFSIFYLVFYLPETKRKTFLQIRKNFIEE</sequence>
<dbReference type="PROSITE" id="PS00216">
    <property type="entry name" value="SUGAR_TRANSPORT_1"/>
    <property type="match status" value="1"/>
</dbReference>
<feature type="transmembrane region" description="Helical" evidence="10">
    <location>
        <begin position="58"/>
        <end position="80"/>
    </location>
</feature>
<dbReference type="OrthoDB" id="4142200at2759"/>
<dbReference type="Gene3D" id="1.20.1250.20">
    <property type="entry name" value="MFS general substrate transporter like domains"/>
    <property type="match status" value="2"/>
</dbReference>
<dbReference type="PANTHER" id="PTHR48021">
    <property type="match status" value="1"/>
</dbReference>
<feature type="transmembrane region" description="Helical" evidence="10">
    <location>
        <begin position="535"/>
        <end position="555"/>
    </location>
</feature>
<evidence type="ECO:0000256" key="7">
    <source>
        <dbReference type="ARBA" id="ARBA00023136"/>
    </source>
</evidence>
<feature type="transmembrane region" description="Helical" evidence="10">
    <location>
        <begin position="738"/>
        <end position="758"/>
    </location>
</feature>
<feature type="transmembrane region" description="Helical" evidence="10">
    <location>
        <begin position="508"/>
        <end position="528"/>
    </location>
</feature>
<comment type="similarity">
    <text evidence="9">Belongs to the major facilitator superfamily. Sugar transporter (TC 2.A.1.1) family. Trehalose transporter subfamily.</text>
</comment>
<dbReference type="InterPro" id="IPR050549">
    <property type="entry name" value="MFS_Trehalose_Transporter"/>
</dbReference>
<evidence type="ECO:0000256" key="2">
    <source>
        <dbReference type="ARBA" id="ARBA00022448"/>
    </source>
</evidence>
<feature type="transmembrane region" description="Helical" evidence="10">
    <location>
        <begin position="621"/>
        <end position="639"/>
    </location>
</feature>
<dbReference type="RefSeq" id="XP_001122237.3">
    <property type="nucleotide sequence ID" value="XM_001122237.5"/>
</dbReference>
<reference evidence="13" key="3">
    <citation type="submission" date="2025-05" db="UniProtKB">
        <authorList>
            <consortium name="RefSeq"/>
        </authorList>
    </citation>
    <scope>NUCLEOTIDE SEQUENCE [LARGE SCALE GENOMIC DNA]</scope>
    <source>
        <strain evidence="13">DH4</strain>
    </source>
</reference>
<evidence type="ECO:0000256" key="6">
    <source>
        <dbReference type="ARBA" id="ARBA00022989"/>
    </source>
</evidence>
<evidence type="ECO:0000256" key="1">
    <source>
        <dbReference type="ARBA" id="ARBA00004651"/>
    </source>
</evidence>
<feature type="transmembrane region" description="Helical" evidence="10">
    <location>
        <begin position="113"/>
        <end position="134"/>
    </location>
</feature>
<organism evidence="12">
    <name type="scientific">Apis mellifera</name>
    <name type="common">Honeybee</name>
    <dbReference type="NCBI Taxonomy" id="7460"/>
    <lineage>
        <taxon>Eukaryota</taxon>
        <taxon>Metazoa</taxon>
        <taxon>Ecdysozoa</taxon>
        <taxon>Arthropoda</taxon>
        <taxon>Hexapoda</taxon>
        <taxon>Insecta</taxon>
        <taxon>Pterygota</taxon>
        <taxon>Neoptera</taxon>
        <taxon>Endopterygota</taxon>
        <taxon>Hymenoptera</taxon>
        <taxon>Apocrita</taxon>
        <taxon>Aculeata</taxon>
        <taxon>Apoidea</taxon>
        <taxon>Anthophila</taxon>
        <taxon>Apidae</taxon>
        <taxon>Apis</taxon>
    </lineage>
</organism>
<feature type="transmembrane region" description="Helical" evidence="10">
    <location>
        <begin position="385"/>
        <end position="409"/>
    </location>
</feature>
<feature type="transmembrane region" description="Helical" evidence="10">
    <location>
        <begin position="146"/>
        <end position="167"/>
    </location>
</feature>
<dbReference type="GeneID" id="726505"/>
<feature type="transmembrane region" description="Helical" evidence="10">
    <location>
        <begin position="594"/>
        <end position="615"/>
    </location>
</feature>
<protein>
    <submittedName>
        <fullName evidence="14">Uncharacterized protein LOC726505</fullName>
    </submittedName>
</protein>
<feature type="transmembrane region" description="Helical" evidence="10">
    <location>
        <begin position="468"/>
        <end position="488"/>
    </location>
</feature>
<feature type="domain" description="Major facilitator superfamily (MFS) profile" evidence="11">
    <location>
        <begin position="15"/>
        <end position="441"/>
    </location>
</feature>
<feature type="transmembrane region" description="Helical" evidence="10">
    <location>
        <begin position="701"/>
        <end position="726"/>
    </location>
</feature>
<keyword evidence="6 10" id="KW-1133">Transmembrane helix</keyword>
<dbReference type="EnsemblMetazoa" id="XM_001122237">
    <property type="protein sequence ID" value="XP_001122237"/>
    <property type="gene ID" value="LOC726505"/>
</dbReference>
<dbReference type="InterPro" id="IPR005828">
    <property type="entry name" value="MFS_sugar_transport-like"/>
</dbReference>
<evidence type="ECO:0000256" key="5">
    <source>
        <dbReference type="ARBA" id="ARBA00022692"/>
    </source>
</evidence>
<dbReference type="Pfam" id="PF00083">
    <property type="entry name" value="Sugar_tr"/>
    <property type="match status" value="2"/>
</dbReference>
<evidence type="ECO:0000313" key="14">
    <source>
        <dbReference type="RefSeq" id="XP_001122237.3"/>
    </source>
</evidence>
<dbReference type="SUPFAM" id="SSF103473">
    <property type="entry name" value="MFS general substrate transporter"/>
    <property type="match status" value="2"/>
</dbReference>
<dbReference type="Proteomes" id="UP000005203">
    <property type="component" value="Linkage group LG1"/>
</dbReference>
<evidence type="ECO:0000313" key="12">
    <source>
        <dbReference type="EnsemblMetazoa" id="XP_001122237"/>
    </source>
</evidence>
<dbReference type="InterPro" id="IPR005829">
    <property type="entry name" value="Sugar_transporter_CS"/>
</dbReference>
<dbReference type="GO" id="GO:0005886">
    <property type="term" value="C:plasma membrane"/>
    <property type="evidence" value="ECO:0007669"/>
    <property type="project" value="UniProtKB-SubCell"/>
</dbReference>
<feature type="domain" description="Major facilitator superfamily (MFS) profile" evidence="11">
    <location>
        <begin position="467"/>
        <end position="891"/>
    </location>
</feature>
<dbReference type="PROSITE" id="PS00217">
    <property type="entry name" value="SUGAR_TRANSPORT_2"/>
    <property type="match status" value="2"/>
</dbReference>
<keyword evidence="13" id="KW-1185">Reference proteome</keyword>
<evidence type="ECO:0000256" key="10">
    <source>
        <dbReference type="SAM" id="Phobius"/>
    </source>
</evidence>
<dbReference type="PANTHER" id="PTHR48021:SF46">
    <property type="entry name" value="MAJOR FACILITATOR SUPERFAMILY (MFS) PROFILE DOMAIN-CONTAINING PROTEIN"/>
    <property type="match status" value="1"/>
</dbReference>
<dbReference type="InterPro" id="IPR020846">
    <property type="entry name" value="MFS_dom"/>
</dbReference>
<dbReference type="PROSITE" id="PS50850">
    <property type="entry name" value="MFS"/>
    <property type="match status" value="2"/>
</dbReference>
<feature type="transmembrane region" description="Helical" evidence="10">
    <location>
        <begin position="16"/>
        <end position="38"/>
    </location>
</feature>
<evidence type="ECO:0000259" key="11">
    <source>
        <dbReference type="PROSITE" id="PS50850"/>
    </source>
</evidence>
<reference evidence="12" key="1">
    <citation type="submission" date="2021-01" db="UniProtKB">
        <authorList>
            <consortium name="EnsemblMetazoa"/>
        </authorList>
    </citation>
    <scope>IDENTIFICATION</scope>
    <source>
        <strain evidence="12">DH4</strain>
    </source>
</reference>
<dbReference type="InterPro" id="IPR003663">
    <property type="entry name" value="Sugar/inositol_transpt"/>
</dbReference>
<evidence type="ECO:0000256" key="8">
    <source>
        <dbReference type="ARBA" id="ARBA00023180"/>
    </source>
</evidence>
<feature type="transmembrane region" description="Helical" evidence="10">
    <location>
        <begin position="350"/>
        <end position="373"/>
    </location>
</feature>